<sequence length="159" mass="16761">MSLSFGPGPVLPQLIPYVEGRISGIFSATSQADFDEAFDDFISQNVSITVNGQSLTRSEYKTRLQGENPNLQSSIVTFSNVVAVPQSDNGFVGAVGLFYSASVPADPETTGSQALTLNSSLNVIIIDDPSVPKPPGGLSDPRRVSVLNEIALEQPSTST</sequence>
<protein>
    <recommendedName>
        <fullName evidence="3">NTF2 domain-containing protein</fullName>
    </recommendedName>
</protein>
<keyword evidence="2" id="KW-1185">Reference proteome</keyword>
<gene>
    <name evidence="1" type="ORF">CERSUDRAFT_78979</name>
</gene>
<reference evidence="1 2" key="1">
    <citation type="journal article" date="2012" name="Proc. Natl. Acad. Sci. U.S.A.">
        <title>Comparative genomics of Ceriporiopsis subvermispora and Phanerochaete chrysosporium provide insight into selective ligninolysis.</title>
        <authorList>
            <person name="Fernandez-Fueyo E."/>
            <person name="Ruiz-Duenas F.J."/>
            <person name="Ferreira P."/>
            <person name="Floudas D."/>
            <person name="Hibbett D.S."/>
            <person name="Canessa P."/>
            <person name="Larrondo L.F."/>
            <person name="James T.Y."/>
            <person name="Seelenfreund D."/>
            <person name="Lobos S."/>
            <person name="Polanco R."/>
            <person name="Tello M."/>
            <person name="Honda Y."/>
            <person name="Watanabe T."/>
            <person name="Watanabe T."/>
            <person name="Ryu J.S."/>
            <person name="Kubicek C.P."/>
            <person name="Schmoll M."/>
            <person name="Gaskell J."/>
            <person name="Hammel K.E."/>
            <person name="St John F.J."/>
            <person name="Vanden Wymelenberg A."/>
            <person name="Sabat G."/>
            <person name="Splinter BonDurant S."/>
            <person name="Syed K."/>
            <person name="Yadav J.S."/>
            <person name="Doddapaneni H."/>
            <person name="Subramanian V."/>
            <person name="Lavin J.L."/>
            <person name="Oguiza J.A."/>
            <person name="Perez G."/>
            <person name="Pisabarro A.G."/>
            <person name="Ramirez L."/>
            <person name="Santoyo F."/>
            <person name="Master E."/>
            <person name="Coutinho P.M."/>
            <person name="Henrissat B."/>
            <person name="Lombard V."/>
            <person name="Magnuson J.K."/>
            <person name="Kuees U."/>
            <person name="Hori C."/>
            <person name="Igarashi K."/>
            <person name="Samejima M."/>
            <person name="Held B.W."/>
            <person name="Barry K.W."/>
            <person name="LaButti K.M."/>
            <person name="Lapidus A."/>
            <person name="Lindquist E.A."/>
            <person name="Lucas S.M."/>
            <person name="Riley R."/>
            <person name="Salamov A.A."/>
            <person name="Hoffmeister D."/>
            <person name="Schwenk D."/>
            <person name="Hadar Y."/>
            <person name="Yarden O."/>
            <person name="de Vries R.P."/>
            <person name="Wiebenga A."/>
            <person name="Stenlid J."/>
            <person name="Eastwood D."/>
            <person name="Grigoriev I.V."/>
            <person name="Berka R.M."/>
            <person name="Blanchette R.A."/>
            <person name="Kersten P."/>
            <person name="Martinez A.T."/>
            <person name="Vicuna R."/>
            <person name="Cullen D."/>
        </authorList>
    </citation>
    <scope>NUCLEOTIDE SEQUENCE [LARGE SCALE GENOMIC DNA]</scope>
    <source>
        <strain evidence="1 2">B</strain>
    </source>
</reference>
<name>M2RA74_CERS8</name>
<dbReference type="HOGENOM" id="CLU_107219_0_0_1"/>
<evidence type="ECO:0000313" key="1">
    <source>
        <dbReference type="EMBL" id="EMD41320.1"/>
    </source>
</evidence>
<evidence type="ECO:0008006" key="3">
    <source>
        <dbReference type="Google" id="ProtNLM"/>
    </source>
</evidence>
<proteinExistence type="predicted"/>
<dbReference type="EMBL" id="KB445791">
    <property type="protein sequence ID" value="EMD41320.1"/>
    <property type="molecule type" value="Genomic_DNA"/>
</dbReference>
<organism evidence="1 2">
    <name type="scientific">Ceriporiopsis subvermispora (strain B)</name>
    <name type="common">White-rot fungus</name>
    <name type="synonym">Gelatoporia subvermispora</name>
    <dbReference type="NCBI Taxonomy" id="914234"/>
    <lineage>
        <taxon>Eukaryota</taxon>
        <taxon>Fungi</taxon>
        <taxon>Dikarya</taxon>
        <taxon>Basidiomycota</taxon>
        <taxon>Agaricomycotina</taxon>
        <taxon>Agaricomycetes</taxon>
        <taxon>Polyporales</taxon>
        <taxon>Gelatoporiaceae</taxon>
        <taxon>Gelatoporia</taxon>
    </lineage>
</organism>
<evidence type="ECO:0000313" key="2">
    <source>
        <dbReference type="Proteomes" id="UP000016930"/>
    </source>
</evidence>
<dbReference type="AlphaFoldDB" id="M2RA74"/>
<dbReference type="Proteomes" id="UP000016930">
    <property type="component" value="Unassembled WGS sequence"/>
</dbReference>
<dbReference type="OrthoDB" id="3188871at2759"/>
<accession>M2RA74</accession>